<proteinExistence type="predicted"/>
<dbReference type="WBParaSite" id="nRc.2.0.1.t47247-RA">
    <property type="protein sequence ID" value="nRc.2.0.1.t47247-RA"/>
    <property type="gene ID" value="nRc.2.0.1.g47247"/>
</dbReference>
<protein>
    <submittedName>
        <fullName evidence="3">Uncharacterized protein</fullName>
    </submittedName>
</protein>
<keyword evidence="1" id="KW-1133">Transmembrane helix</keyword>
<organism evidence="2 3">
    <name type="scientific">Romanomermis culicivorax</name>
    <name type="common">Nematode worm</name>
    <dbReference type="NCBI Taxonomy" id="13658"/>
    <lineage>
        <taxon>Eukaryota</taxon>
        <taxon>Metazoa</taxon>
        <taxon>Ecdysozoa</taxon>
        <taxon>Nematoda</taxon>
        <taxon>Enoplea</taxon>
        <taxon>Dorylaimia</taxon>
        <taxon>Mermithida</taxon>
        <taxon>Mermithoidea</taxon>
        <taxon>Mermithidae</taxon>
        <taxon>Romanomermis</taxon>
    </lineage>
</organism>
<reference evidence="3" key="1">
    <citation type="submission" date="2022-11" db="UniProtKB">
        <authorList>
            <consortium name="WormBaseParasite"/>
        </authorList>
    </citation>
    <scope>IDENTIFICATION</scope>
</reference>
<evidence type="ECO:0000256" key="1">
    <source>
        <dbReference type="SAM" id="Phobius"/>
    </source>
</evidence>
<name>A0A915L8U2_ROMCU</name>
<keyword evidence="2" id="KW-1185">Reference proteome</keyword>
<dbReference type="AlphaFoldDB" id="A0A915L8U2"/>
<evidence type="ECO:0000313" key="3">
    <source>
        <dbReference type="WBParaSite" id="nRc.2.0.1.t47247-RA"/>
    </source>
</evidence>
<sequence>MIELVVKIDAHVKIGTVIVNTLQNNVINLSNQSLDVRAKKLLLANTFLLIMAVDKFFAMLTPLQYRLALSVRV</sequence>
<dbReference type="Proteomes" id="UP000887565">
    <property type="component" value="Unplaced"/>
</dbReference>
<keyword evidence="1" id="KW-0472">Membrane</keyword>
<keyword evidence="1" id="KW-0812">Transmembrane</keyword>
<accession>A0A915L8U2</accession>
<evidence type="ECO:0000313" key="2">
    <source>
        <dbReference type="Proteomes" id="UP000887565"/>
    </source>
</evidence>
<feature type="transmembrane region" description="Helical" evidence="1">
    <location>
        <begin position="41"/>
        <end position="60"/>
    </location>
</feature>